<dbReference type="PANTHER" id="PTHR31001:SF85">
    <property type="entry name" value="ZN(II)2CYS6 TRANSCRIPTION FACTOR (EUROFUNG)"/>
    <property type="match status" value="1"/>
</dbReference>
<evidence type="ECO:0000256" key="3">
    <source>
        <dbReference type="SAM" id="MobiDB-lite"/>
    </source>
</evidence>
<feature type="region of interest" description="Disordered" evidence="3">
    <location>
        <begin position="261"/>
        <end position="311"/>
    </location>
</feature>
<protein>
    <recommendedName>
        <fullName evidence="4">Xylanolytic transcriptional activator regulatory domain-containing protein</fullName>
    </recommendedName>
</protein>
<dbReference type="GO" id="GO:0006351">
    <property type="term" value="P:DNA-templated transcription"/>
    <property type="evidence" value="ECO:0007669"/>
    <property type="project" value="InterPro"/>
</dbReference>
<dbReference type="Pfam" id="PF04082">
    <property type="entry name" value="Fungal_trans"/>
    <property type="match status" value="1"/>
</dbReference>
<feature type="compositionally biased region" description="Polar residues" evidence="3">
    <location>
        <begin position="261"/>
        <end position="280"/>
    </location>
</feature>
<accession>A0A9N9UCC7</accession>
<organism evidence="5 6">
    <name type="scientific">Clonostachys byssicola</name>
    <dbReference type="NCBI Taxonomy" id="160290"/>
    <lineage>
        <taxon>Eukaryota</taxon>
        <taxon>Fungi</taxon>
        <taxon>Dikarya</taxon>
        <taxon>Ascomycota</taxon>
        <taxon>Pezizomycotina</taxon>
        <taxon>Sordariomycetes</taxon>
        <taxon>Hypocreomycetidae</taxon>
        <taxon>Hypocreales</taxon>
        <taxon>Bionectriaceae</taxon>
        <taxon>Clonostachys</taxon>
    </lineage>
</organism>
<gene>
    <name evidence="5" type="ORF">CBYS24578_00015015</name>
</gene>
<dbReference type="SMART" id="SM00906">
    <property type="entry name" value="Fungal_trans"/>
    <property type="match status" value="1"/>
</dbReference>
<dbReference type="OrthoDB" id="5142537at2759"/>
<dbReference type="AlphaFoldDB" id="A0A9N9UCC7"/>
<comment type="caution">
    <text evidence="5">The sequence shown here is derived from an EMBL/GenBank/DDBJ whole genome shotgun (WGS) entry which is preliminary data.</text>
</comment>
<sequence>MIANLHIPAQELVIETNGHLSGVPLIFFKDQTQNYRNFYILLSCPDFRRLDLALLTGDYPTEGNNATQWGIFGRPDLRSALERGIFLTHFSLSADVRPRDLLGSEDLIANEESWVPIQQILPVCSWPNLQHFGLSRFPAKQAELVDLLNNLPESVRSIELGFLAFILADETYAGLLDAIRYNIRWHNRPESLRPRLVILLPIRSSAPMSMANRVDPEIQDFLYHGSAQVECIEGTRITTRTRRRPQQELLERLARCEELLKQQQQGTSSTNSPMTQSPQPRGTDESALEPVSVEESQARAKPKSTGGKMVNDKGQVQFMDSQAWVNIHEEIHAIKELIETDEPGNSSAFGSESSANDALFSDAFPNRRIEDLRPEPIHIFKLWQIFVARVNPIVKVVHVPTVQSQVMAASTDFNSIPLRCQALLFAIFAMAVLSLAKDEALEILGSSRQDYLRRLHVGTKTALAKLDFLNNYDMVVLQTLLLYFFSLENTYNSHATWILGGLIVRLAQKMGYHRDGETLGLTPYETEMRRRIWWQIVLQDSKNALVSGLSHSMLLKNWDTKMPQNVNDADLFPGSSEPIYPREGPTEMGFCLYSYHVAKFLTDAESLYESESTNPWDDDDLLLLPLTQRNKQLVEMLERSLNELEERYIDAYAGNIHVFSLALRPIVVEKMREMTIPMRQQPEWGTEIFNKKDNLFKTVMIAGDTLRNIYEVSIRTGFVWFVKHHFRLDVLAFLVAQLCQRPIGILTDRGWGFVETVYTYEDQLFDLTQRPFAQQAKLVARAWDVRQRVHAQAGTVLETPEFVRRLQEALGTASSQAAESTGSSHQAEETEVEVEADQSLESAFDVLGSDWQALPDITYSQGQMGPDFYGNQFGPFY</sequence>
<dbReference type="CDD" id="cd12148">
    <property type="entry name" value="fungal_TF_MHR"/>
    <property type="match status" value="1"/>
</dbReference>
<dbReference type="GO" id="GO:0008270">
    <property type="term" value="F:zinc ion binding"/>
    <property type="evidence" value="ECO:0007669"/>
    <property type="project" value="InterPro"/>
</dbReference>
<evidence type="ECO:0000313" key="6">
    <source>
        <dbReference type="Proteomes" id="UP000754883"/>
    </source>
</evidence>
<dbReference type="InterPro" id="IPR007219">
    <property type="entry name" value="XnlR_reg_dom"/>
</dbReference>
<evidence type="ECO:0000256" key="2">
    <source>
        <dbReference type="ARBA" id="ARBA00023242"/>
    </source>
</evidence>
<keyword evidence="6" id="KW-1185">Reference proteome</keyword>
<dbReference type="InterPro" id="IPR050613">
    <property type="entry name" value="Sec_Metabolite_Reg"/>
</dbReference>
<dbReference type="EMBL" id="CABFNO020001436">
    <property type="protein sequence ID" value="CAG9987787.1"/>
    <property type="molecule type" value="Genomic_DNA"/>
</dbReference>
<comment type="subcellular location">
    <subcellularLocation>
        <location evidence="1">Nucleus</location>
    </subcellularLocation>
</comment>
<feature type="compositionally biased region" description="Polar residues" evidence="3">
    <location>
        <begin position="814"/>
        <end position="825"/>
    </location>
</feature>
<dbReference type="GO" id="GO:0003677">
    <property type="term" value="F:DNA binding"/>
    <property type="evidence" value="ECO:0007669"/>
    <property type="project" value="InterPro"/>
</dbReference>
<name>A0A9N9UCC7_9HYPO</name>
<keyword evidence="2" id="KW-0539">Nucleus</keyword>
<feature type="domain" description="Xylanolytic transcriptional activator regulatory" evidence="4">
    <location>
        <begin position="496"/>
        <end position="569"/>
    </location>
</feature>
<dbReference type="PANTHER" id="PTHR31001">
    <property type="entry name" value="UNCHARACTERIZED TRANSCRIPTIONAL REGULATORY PROTEIN"/>
    <property type="match status" value="1"/>
</dbReference>
<feature type="region of interest" description="Disordered" evidence="3">
    <location>
        <begin position="814"/>
        <end position="834"/>
    </location>
</feature>
<proteinExistence type="predicted"/>
<reference evidence="5" key="1">
    <citation type="submission" date="2021-10" db="EMBL/GenBank/DDBJ databases">
        <authorList>
            <person name="Piombo E."/>
        </authorList>
    </citation>
    <scope>NUCLEOTIDE SEQUENCE</scope>
</reference>
<evidence type="ECO:0000313" key="5">
    <source>
        <dbReference type="EMBL" id="CAG9987787.1"/>
    </source>
</evidence>
<evidence type="ECO:0000259" key="4">
    <source>
        <dbReference type="SMART" id="SM00906"/>
    </source>
</evidence>
<evidence type="ECO:0000256" key="1">
    <source>
        <dbReference type="ARBA" id="ARBA00004123"/>
    </source>
</evidence>
<dbReference type="GO" id="GO:0005634">
    <property type="term" value="C:nucleus"/>
    <property type="evidence" value="ECO:0007669"/>
    <property type="project" value="UniProtKB-SubCell"/>
</dbReference>
<dbReference type="Proteomes" id="UP000754883">
    <property type="component" value="Unassembled WGS sequence"/>
</dbReference>